<evidence type="ECO:0000313" key="2">
    <source>
        <dbReference type="EMBL" id="MDR7191800.1"/>
    </source>
</evidence>
<evidence type="ECO:0008006" key="4">
    <source>
        <dbReference type="Google" id="ProtNLM"/>
    </source>
</evidence>
<keyword evidence="3" id="KW-1185">Reference proteome</keyword>
<organism evidence="2 3">
    <name type="scientific">Luteimonas terrae</name>
    <dbReference type="NCBI Taxonomy" id="1530191"/>
    <lineage>
        <taxon>Bacteria</taxon>
        <taxon>Pseudomonadati</taxon>
        <taxon>Pseudomonadota</taxon>
        <taxon>Gammaproteobacteria</taxon>
        <taxon>Lysobacterales</taxon>
        <taxon>Lysobacteraceae</taxon>
        <taxon>Luteimonas</taxon>
    </lineage>
</organism>
<name>A0ABU1XSU5_9GAMM</name>
<dbReference type="RefSeq" id="WP_310232501.1">
    <property type="nucleotide sequence ID" value="NZ_JAVDWO010000002.1"/>
</dbReference>
<evidence type="ECO:0000256" key="1">
    <source>
        <dbReference type="SAM" id="SignalP"/>
    </source>
</evidence>
<keyword evidence="1" id="KW-0732">Signal</keyword>
<reference evidence="2 3" key="1">
    <citation type="submission" date="2023-07" db="EMBL/GenBank/DDBJ databases">
        <title>Sorghum-associated microbial communities from plants grown in Nebraska, USA.</title>
        <authorList>
            <person name="Schachtman D."/>
        </authorList>
    </citation>
    <scope>NUCLEOTIDE SEQUENCE [LARGE SCALE GENOMIC DNA]</scope>
    <source>
        <strain evidence="2 3">4099</strain>
    </source>
</reference>
<feature type="signal peptide" evidence="1">
    <location>
        <begin position="1"/>
        <end position="20"/>
    </location>
</feature>
<proteinExistence type="predicted"/>
<gene>
    <name evidence="2" type="ORF">J2W68_000508</name>
</gene>
<evidence type="ECO:0000313" key="3">
    <source>
        <dbReference type="Proteomes" id="UP001256588"/>
    </source>
</evidence>
<protein>
    <recommendedName>
        <fullName evidence="4">Lipoprotein</fullName>
    </recommendedName>
</protein>
<dbReference type="EMBL" id="JAVDWO010000002">
    <property type="protein sequence ID" value="MDR7191800.1"/>
    <property type="molecule type" value="Genomic_DNA"/>
</dbReference>
<feature type="chain" id="PRO_5045571449" description="Lipoprotein" evidence="1">
    <location>
        <begin position="21"/>
        <end position="148"/>
    </location>
</feature>
<dbReference type="Proteomes" id="UP001256588">
    <property type="component" value="Unassembled WGS sequence"/>
</dbReference>
<comment type="caution">
    <text evidence="2">The sequence shown here is derived from an EMBL/GenBank/DDBJ whole genome shotgun (WGS) entry which is preliminary data.</text>
</comment>
<sequence>MRLTLLVAVVLAPLASLVTAADTSAGAHAKAGAWVGRDASALLMELRVDGGRIQIDEDDATLETRYTWRTVTPAWTERIHVSGGELIGVTVRNNVHMPHYTPIIYDEVDHPEKHRCDITYVADREGVVRRFELKGPDCDEDVVGPKGS</sequence>
<accession>A0ABU1XSU5</accession>